<keyword evidence="5 7" id="KW-0071">Autoinducer synthesis</keyword>
<dbReference type="GO" id="GO:0007165">
    <property type="term" value="P:signal transduction"/>
    <property type="evidence" value="ECO:0007669"/>
    <property type="project" value="TreeGrafter"/>
</dbReference>
<dbReference type="GO" id="GO:0009372">
    <property type="term" value="P:quorum sensing"/>
    <property type="evidence" value="ECO:0007669"/>
    <property type="project" value="UniProtKB-UniRule"/>
</dbReference>
<sequence length="210" mass="23490">MMQLISQDHYGEFVEELADMHRLRYRVFKQRLDWDVQVSGDLEVDDFDAFHPIYLLQRGRDGRVQGCVRLLPSTGPTMLRDAFGVLLNGESPPASPSIWESSRFALDLRHDAAAAVSGIARATFELFIGMVEFGLARGLSSIVTVTDLRMERILRRASWPLKRIGVPHAIGTTRAIAGYLEVSRDALARLRREGGLEQPVLWAPVTMATA</sequence>
<evidence type="ECO:0000256" key="5">
    <source>
        <dbReference type="ARBA" id="ARBA00022929"/>
    </source>
</evidence>
<protein>
    <recommendedName>
        <fullName evidence="1 8">Acyl-homoserine-lactone synthase</fullName>
        <ecNumber evidence="1 8">2.3.1.184</ecNumber>
    </recommendedName>
    <alternativeName>
        <fullName evidence="8">Autoinducer synthesis protein</fullName>
    </alternativeName>
</protein>
<evidence type="ECO:0000313" key="9">
    <source>
        <dbReference type="EMBL" id="SJZ30876.1"/>
    </source>
</evidence>
<dbReference type="PANTHER" id="PTHR39322">
    <property type="entry name" value="ACYL-HOMOSERINE-LACTONE SYNTHASE"/>
    <property type="match status" value="1"/>
</dbReference>
<comment type="catalytic activity">
    <reaction evidence="6 8">
        <text>a fatty acyl-[ACP] + S-adenosyl-L-methionine = an N-acyl-L-homoserine lactone + S-methyl-5'-thioadenosine + holo-[ACP] + H(+)</text>
        <dbReference type="Rhea" id="RHEA:10096"/>
        <dbReference type="Rhea" id="RHEA-COMP:9685"/>
        <dbReference type="Rhea" id="RHEA-COMP:14125"/>
        <dbReference type="ChEBI" id="CHEBI:15378"/>
        <dbReference type="ChEBI" id="CHEBI:17509"/>
        <dbReference type="ChEBI" id="CHEBI:55474"/>
        <dbReference type="ChEBI" id="CHEBI:59789"/>
        <dbReference type="ChEBI" id="CHEBI:64479"/>
        <dbReference type="ChEBI" id="CHEBI:138651"/>
        <dbReference type="EC" id="2.3.1.184"/>
    </reaction>
</comment>
<evidence type="ECO:0000256" key="3">
    <source>
        <dbReference type="ARBA" id="ARBA00022679"/>
    </source>
</evidence>
<evidence type="ECO:0000256" key="4">
    <source>
        <dbReference type="ARBA" id="ARBA00022691"/>
    </source>
</evidence>
<dbReference type="InterPro" id="IPR001690">
    <property type="entry name" value="Autoind_synthase"/>
</dbReference>
<keyword evidence="2 7" id="KW-0673">Quorum sensing</keyword>
<gene>
    <name evidence="9" type="ORF">SAMN02745126_00092</name>
</gene>
<evidence type="ECO:0000256" key="7">
    <source>
        <dbReference type="PROSITE-ProRule" id="PRU00533"/>
    </source>
</evidence>
<dbReference type="OrthoDB" id="6169313at2"/>
<evidence type="ECO:0000256" key="1">
    <source>
        <dbReference type="ARBA" id="ARBA00012340"/>
    </source>
</evidence>
<dbReference type="EMBL" id="FUWJ01000001">
    <property type="protein sequence ID" value="SJZ30876.1"/>
    <property type="molecule type" value="Genomic_DNA"/>
</dbReference>
<name>A0A1T4JL31_9HYPH</name>
<dbReference type="EC" id="2.3.1.184" evidence="1 8"/>
<dbReference type="InterPro" id="IPR016181">
    <property type="entry name" value="Acyl_CoA_acyltransferase"/>
</dbReference>
<dbReference type="Proteomes" id="UP000190092">
    <property type="component" value="Unassembled WGS sequence"/>
</dbReference>
<accession>A0A1T4JL31</accession>
<dbReference type="AlphaFoldDB" id="A0A1T4JL31"/>
<dbReference type="InterPro" id="IPR018311">
    <property type="entry name" value="Autoind_synth_CS"/>
</dbReference>
<reference evidence="10" key="1">
    <citation type="submission" date="2017-02" db="EMBL/GenBank/DDBJ databases">
        <authorList>
            <person name="Varghese N."/>
            <person name="Submissions S."/>
        </authorList>
    </citation>
    <scope>NUCLEOTIDE SEQUENCE [LARGE SCALE GENOMIC DNA]</scope>
    <source>
        <strain evidence="10">ATCC 27094</strain>
    </source>
</reference>
<keyword evidence="10" id="KW-1185">Reference proteome</keyword>
<keyword evidence="4 8" id="KW-0949">S-adenosyl-L-methionine</keyword>
<dbReference type="RefSeq" id="WP_085931869.1">
    <property type="nucleotide sequence ID" value="NZ_FUWJ01000001.1"/>
</dbReference>
<evidence type="ECO:0000256" key="6">
    <source>
        <dbReference type="ARBA" id="ARBA00048576"/>
    </source>
</evidence>
<dbReference type="SUPFAM" id="SSF55729">
    <property type="entry name" value="Acyl-CoA N-acyltransferases (Nat)"/>
    <property type="match status" value="1"/>
</dbReference>
<organism evidence="9 10">
    <name type="scientific">Enhydrobacter aerosaccus</name>
    <dbReference type="NCBI Taxonomy" id="225324"/>
    <lineage>
        <taxon>Bacteria</taxon>
        <taxon>Pseudomonadati</taxon>
        <taxon>Pseudomonadota</taxon>
        <taxon>Alphaproteobacteria</taxon>
        <taxon>Hyphomicrobiales</taxon>
        <taxon>Enhydrobacter</taxon>
    </lineage>
</organism>
<comment type="similarity">
    <text evidence="7 8">Belongs to the autoinducer synthase family.</text>
</comment>
<keyword evidence="3 8" id="KW-0808">Transferase</keyword>
<evidence type="ECO:0000313" key="10">
    <source>
        <dbReference type="Proteomes" id="UP000190092"/>
    </source>
</evidence>
<dbReference type="Pfam" id="PF00765">
    <property type="entry name" value="Autoind_synth"/>
    <property type="match status" value="1"/>
</dbReference>
<dbReference type="PROSITE" id="PS51187">
    <property type="entry name" value="AUTOINDUCER_SYNTH_2"/>
    <property type="match status" value="1"/>
</dbReference>
<proteinExistence type="inferred from homology"/>
<dbReference type="PANTHER" id="PTHR39322:SF1">
    <property type="entry name" value="ISOVALERYL-HOMOSERINE LACTONE SYNTHASE"/>
    <property type="match status" value="1"/>
</dbReference>
<dbReference type="PROSITE" id="PS00949">
    <property type="entry name" value="AUTOINDUCER_SYNTH_1"/>
    <property type="match status" value="1"/>
</dbReference>
<dbReference type="STRING" id="225324.SAMN02745126_00092"/>
<dbReference type="PRINTS" id="PR01549">
    <property type="entry name" value="AUTOINDCRSYN"/>
</dbReference>
<dbReference type="Gene3D" id="3.40.630.30">
    <property type="match status" value="1"/>
</dbReference>
<evidence type="ECO:0000256" key="8">
    <source>
        <dbReference type="RuleBase" id="RU361135"/>
    </source>
</evidence>
<dbReference type="GO" id="GO:0061579">
    <property type="term" value="F:N-acyl homoserine lactone synthase activity"/>
    <property type="evidence" value="ECO:0007669"/>
    <property type="project" value="UniProtKB-UniRule"/>
</dbReference>
<evidence type="ECO:0000256" key="2">
    <source>
        <dbReference type="ARBA" id="ARBA00022654"/>
    </source>
</evidence>